<evidence type="ECO:0000256" key="2">
    <source>
        <dbReference type="ARBA" id="ARBA00022475"/>
    </source>
</evidence>
<evidence type="ECO:0000256" key="1">
    <source>
        <dbReference type="ARBA" id="ARBA00004533"/>
    </source>
</evidence>
<proteinExistence type="predicted"/>
<evidence type="ECO:0000256" key="6">
    <source>
        <dbReference type="ARBA" id="ARBA00023315"/>
    </source>
</evidence>
<sequence length="338" mass="37456">MSIFGQQTVSRSMPSTARAVIHGSSPATLFRMAPMKSDVRARLLYATAAMVGRLPWPLLKRMADALAWSWRKLNAREARVARRNLELAYPELSDAQRAQLHARILGSTARQTLEVLRTWTRPPAENLARLQRNGQELYDAALASGRGVIVAAPHFGNWELLNQWLSERGPIAIVYRPPESEAVDGFLQLARGGDNVRQVRAEGPAVRQLFKVLKDGGAVGILPDQQPKMGDGVFAPFFGRQALTMTLVNRLAERTGATVLYGWCERAGEDLQFALHVQPADPAVADPDPVRAASALNAGIEQIARRDPEQYQWTYKRYTLRPPGSGEANPYATKRHPH</sequence>
<keyword evidence="8" id="KW-1185">Reference proteome</keyword>
<comment type="caution">
    <text evidence="7">The sequence shown here is derived from an EMBL/GenBank/DDBJ whole genome shotgun (WGS) entry which is preliminary data.</text>
</comment>
<gene>
    <name evidence="7" type="ORF">ACI6Q5_15665</name>
</gene>
<dbReference type="CDD" id="cd07984">
    <property type="entry name" value="LPLAT_LABLAT-like"/>
    <property type="match status" value="1"/>
</dbReference>
<dbReference type="RefSeq" id="WP_208622755.1">
    <property type="nucleotide sequence ID" value="NZ_JBJGBS010000084.1"/>
</dbReference>
<dbReference type="InterPro" id="IPR004960">
    <property type="entry name" value="LipA_acyltrans"/>
</dbReference>
<keyword evidence="4" id="KW-0808">Transferase</keyword>
<protein>
    <submittedName>
        <fullName evidence="7">Lauroyl acyltransferase</fullName>
    </submittedName>
</protein>
<dbReference type="NCBIfam" id="NF006438">
    <property type="entry name" value="PRK08734.1"/>
    <property type="match status" value="1"/>
</dbReference>
<name>A0ABW9MQ61_9XANT</name>
<dbReference type="Proteomes" id="UP001637990">
    <property type="component" value="Unassembled WGS sequence"/>
</dbReference>
<accession>A0ABW9MQ61</accession>
<dbReference type="Pfam" id="PF03279">
    <property type="entry name" value="Lip_A_acyltrans"/>
    <property type="match status" value="1"/>
</dbReference>
<keyword evidence="3" id="KW-0997">Cell inner membrane</keyword>
<evidence type="ECO:0000313" key="8">
    <source>
        <dbReference type="Proteomes" id="UP001637990"/>
    </source>
</evidence>
<keyword evidence="5" id="KW-0472">Membrane</keyword>
<dbReference type="EMBL" id="JBJGBS010000084">
    <property type="protein sequence ID" value="MFO3706370.1"/>
    <property type="molecule type" value="Genomic_DNA"/>
</dbReference>
<evidence type="ECO:0000313" key="7">
    <source>
        <dbReference type="EMBL" id="MFO3706370.1"/>
    </source>
</evidence>
<reference evidence="7 8" key="1">
    <citation type="submission" date="2024-11" db="EMBL/GenBank/DDBJ databases">
        <title>Genome sequencing of Xanthomonas codiaei.</title>
        <authorList>
            <person name="Studholme D.J."/>
        </authorList>
    </citation>
    <scope>NUCLEOTIDE SEQUENCE [LARGE SCALE GENOMIC DNA]</scope>
    <source>
        <strain evidence="7 8">NCPPB 4350</strain>
    </source>
</reference>
<evidence type="ECO:0000256" key="4">
    <source>
        <dbReference type="ARBA" id="ARBA00022679"/>
    </source>
</evidence>
<organism evidence="7 8">
    <name type="scientific">Xanthomonas codiaei</name>
    <dbReference type="NCBI Taxonomy" id="56463"/>
    <lineage>
        <taxon>Bacteria</taxon>
        <taxon>Pseudomonadati</taxon>
        <taxon>Pseudomonadota</taxon>
        <taxon>Gammaproteobacteria</taxon>
        <taxon>Lysobacterales</taxon>
        <taxon>Lysobacteraceae</taxon>
        <taxon>Xanthomonas</taxon>
    </lineage>
</organism>
<evidence type="ECO:0000256" key="5">
    <source>
        <dbReference type="ARBA" id="ARBA00023136"/>
    </source>
</evidence>
<keyword evidence="2" id="KW-1003">Cell membrane</keyword>
<dbReference type="PIRSF" id="PIRSF026649">
    <property type="entry name" value="MsbB"/>
    <property type="match status" value="1"/>
</dbReference>
<dbReference type="PANTHER" id="PTHR30606:SF10">
    <property type="entry name" value="PHOSPHATIDYLINOSITOL MANNOSIDE ACYLTRANSFERASE"/>
    <property type="match status" value="1"/>
</dbReference>
<comment type="subcellular location">
    <subcellularLocation>
        <location evidence="1">Cell inner membrane</location>
    </subcellularLocation>
</comment>
<dbReference type="PANTHER" id="PTHR30606">
    <property type="entry name" value="LIPID A BIOSYNTHESIS LAUROYL ACYLTRANSFERASE"/>
    <property type="match status" value="1"/>
</dbReference>
<evidence type="ECO:0000256" key="3">
    <source>
        <dbReference type="ARBA" id="ARBA00022519"/>
    </source>
</evidence>
<dbReference type="GO" id="GO:0016746">
    <property type="term" value="F:acyltransferase activity"/>
    <property type="evidence" value="ECO:0007669"/>
    <property type="project" value="UniProtKB-KW"/>
</dbReference>
<keyword evidence="6 7" id="KW-0012">Acyltransferase</keyword>